<proteinExistence type="predicted"/>
<evidence type="ECO:0000313" key="1">
    <source>
        <dbReference type="EMBL" id="MEW5290453.1"/>
    </source>
</evidence>
<organism evidence="1 2">
    <name type="scientific">Erwinia papayae</name>
    <dbReference type="NCBI Taxonomy" id="206499"/>
    <lineage>
        <taxon>Bacteria</taxon>
        <taxon>Pseudomonadati</taxon>
        <taxon>Pseudomonadota</taxon>
        <taxon>Gammaproteobacteria</taxon>
        <taxon>Enterobacterales</taxon>
        <taxon>Erwiniaceae</taxon>
        <taxon>Erwinia</taxon>
    </lineage>
</organism>
<accession>A0ABV3N3P0</accession>
<comment type="caution">
    <text evidence="1">The sequence shown here is derived from an EMBL/GenBank/DDBJ whole genome shotgun (WGS) entry which is preliminary data.</text>
</comment>
<dbReference type="Proteomes" id="UP001554567">
    <property type="component" value="Unassembled WGS sequence"/>
</dbReference>
<name>A0ABV3N3P0_9GAMM</name>
<keyword evidence="2" id="KW-1185">Reference proteome</keyword>
<dbReference type="RefSeq" id="WP_367167956.1">
    <property type="nucleotide sequence ID" value="NZ_JBFKZN010000007.1"/>
</dbReference>
<dbReference type="EMBL" id="JBFKZN010000007">
    <property type="protein sequence ID" value="MEW5290453.1"/>
    <property type="molecule type" value="Genomic_DNA"/>
</dbReference>
<evidence type="ECO:0000313" key="2">
    <source>
        <dbReference type="Proteomes" id="UP001554567"/>
    </source>
</evidence>
<protein>
    <submittedName>
        <fullName evidence="1">Uncharacterized protein</fullName>
    </submittedName>
</protein>
<gene>
    <name evidence="1" type="ORF">ABW286_14890</name>
</gene>
<sequence length="87" mass="9750">MMSAKCQAGKVKMGHHYVTEGPLQIGMTLRVNSLLRVPDARSVLLRQMPCCRMFVFPFFISLSQSLSDIKKDENALKLRKAIILIAG</sequence>
<reference evidence="1 2" key="1">
    <citation type="submission" date="2024-07" db="EMBL/GenBank/DDBJ databases">
        <authorList>
            <person name="Dulla G.F.J."/>
            <person name="Delorm J.G."/>
        </authorList>
    </citation>
    <scope>NUCLEOTIDE SEQUENCE [LARGE SCALE GENOMIC DNA]</scope>
    <source>
        <strain evidence="1 2">JGD 233</strain>
    </source>
</reference>